<accession>D5RQC3</accession>
<dbReference type="HOGENOM" id="CLU_3257195_0_0_5"/>
<evidence type="ECO:0000313" key="2">
    <source>
        <dbReference type="Proteomes" id="UP000005324"/>
    </source>
</evidence>
<dbReference type="AlphaFoldDB" id="D5RQC3"/>
<organism evidence="1 2">
    <name type="scientific">Pseudoroseomonas cervicalis ATCC 49957</name>
    <dbReference type="NCBI Taxonomy" id="525371"/>
    <lineage>
        <taxon>Bacteria</taxon>
        <taxon>Pseudomonadati</taxon>
        <taxon>Pseudomonadota</taxon>
        <taxon>Alphaproteobacteria</taxon>
        <taxon>Acetobacterales</taxon>
        <taxon>Roseomonadaceae</taxon>
        <taxon>Roseomonas</taxon>
    </lineage>
</organism>
<comment type="caution">
    <text evidence="1">The sequence shown here is derived from an EMBL/GenBank/DDBJ whole genome shotgun (WGS) entry which is preliminary data.</text>
</comment>
<protein>
    <submittedName>
        <fullName evidence="1">Uncharacterized protein</fullName>
    </submittedName>
</protein>
<name>D5RQC3_9PROT</name>
<dbReference type="Proteomes" id="UP000005324">
    <property type="component" value="Unassembled WGS sequence"/>
</dbReference>
<keyword evidence="2" id="KW-1185">Reference proteome</keyword>
<sequence>MAVFSPLRLPASCQINGRVCKEWRQDRPGKAMAQPGKYLLVD</sequence>
<evidence type="ECO:0000313" key="1">
    <source>
        <dbReference type="EMBL" id="EFH10493.1"/>
    </source>
</evidence>
<reference evidence="1 2" key="1">
    <citation type="submission" date="2010-04" db="EMBL/GenBank/DDBJ databases">
        <authorList>
            <person name="Qin X."/>
            <person name="Bachman B."/>
            <person name="Battles P."/>
            <person name="Bell A."/>
            <person name="Bess C."/>
            <person name="Bickham C."/>
            <person name="Chaboub L."/>
            <person name="Chen D."/>
            <person name="Coyle M."/>
            <person name="Deiros D.R."/>
            <person name="Dinh H."/>
            <person name="Forbes L."/>
            <person name="Fowler G."/>
            <person name="Francisco L."/>
            <person name="Fu Q."/>
            <person name="Gubbala S."/>
            <person name="Hale W."/>
            <person name="Han Y."/>
            <person name="Hemphill L."/>
            <person name="Highlander S.K."/>
            <person name="Hirani K."/>
            <person name="Hogues M."/>
            <person name="Jackson L."/>
            <person name="Jakkamsetti A."/>
            <person name="Javaid M."/>
            <person name="Jiang H."/>
            <person name="Korchina V."/>
            <person name="Kovar C."/>
            <person name="Lara F."/>
            <person name="Lee S."/>
            <person name="Mata R."/>
            <person name="Mathew T."/>
            <person name="Moen C."/>
            <person name="Morales K."/>
            <person name="Munidasa M."/>
            <person name="Nazareth L."/>
            <person name="Ngo R."/>
            <person name="Nguyen L."/>
            <person name="Okwuonu G."/>
            <person name="Ongeri F."/>
            <person name="Patil S."/>
            <person name="Petrosino J."/>
            <person name="Pham C."/>
            <person name="Pham P."/>
            <person name="Pu L.-L."/>
            <person name="Puazo M."/>
            <person name="Raj R."/>
            <person name="Reid J."/>
            <person name="Rouhana J."/>
            <person name="Saada N."/>
            <person name="Shang Y."/>
            <person name="Simmons D."/>
            <person name="Thornton R."/>
            <person name="Warren J."/>
            <person name="Weissenberger G."/>
            <person name="Zhang J."/>
            <person name="Zhang L."/>
            <person name="Zhou C."/>
            <person name="Zhu D."/>
            <person name="Muzny D."/>
            <person name="Worley K."/>
            <person name="Gibbs R."/>
        </authorList>
    </citation>
    <scope>NUCLEOTIDE SEQUENCE [LARGE SCALE GENOMIC DNA]</scope>
    <source>
        <strain evidence="1 2">ATCC 49957</strain>
    </source>
</reference>
<dbReference type="EMBL" id="ADVL01000659">
    <property type="protein sequence ID" value="EFH10493.1"/>
    <property type="molecule type" value="Genomic_DNA"/>
</dbReference>
<gene>
    <name evidence="1" type="ORF">HMPREF0731_3285</name>
</gene>
<proteinExistence type="predicted"/>